<organism evidence="4">
    <name type="scientific">Clastoptera arizonana</name>
    <name type="common">Arizona spittle bug</name>
    <dbReference type="NCBI Taxonomy" id="38151"/>
    <lineage>
        <taxon>Eukaryota</taxon>
        <taxon>Metazoa</taxon>
        <taxon>Ecdysozoa</taxon>
        <taxon>Arthropoda</taxon>
        <taxon>Hexapoda</taxon>
        <taxon>Insecta</taxon>
        <taxon>Pterygota</taxon>
        <taxon>Neoptera</taxon>
        <taxon>Paraneoptera</taxon>
        <taxon>Hemiptera</taxon>
        <taxon>Auchenorrhyncha</taxon>
        <taxon>Cercopoidea</taxon>
        <taxon>Clastopteridae</taxon>
        <taxon>Clastoptera</taxon>
    </lineage>
</organism>
<protein>
    <recommendedName>
        <fullName evidence="3">Spondin domain-containing protein</fullName>
    </recommendedName>
</protein>
<gene>
    <name evidence="4" type="ORF">g.2670</name>
</gene>
<dbReference type="InterPro" id="IPR036383">
    <property type="entry name" value="TSP1_rpt_sf"/>
</dbReference>
<feature type="non-terminal residue" evidence="4">
    <location>
        <position position="131"/>
    </location>
</feature>
<dbReference type="PROSITE" id="PS50092">
    <property type="entry name" value="TSP1"/>
    <property type="match status" value="1"/>
</dbReference>
<dbReference type="EMBL" id="GEDC01010130">
    <property type="protein sequence ID" value="JAS27168.1"/>
    <property type="molecule type" value="Transcribed_RNA"/>
</dbReference>
<feature type="domain" description="Spondin" evidence="3">
    <location>
        <begin position="1"/>
        <end position="29"/>
    </location>
</feature>
<dbReference type="PROSITE" id="PS51020">
    <property type="entry name" value="SPONDIN"/>
    <property type="match status" value="1"/>
</dbReference>
<dbReference type="InterPro" id="IPR051418">
    <property type="entry name" value="Spondin/Thrombospondin_T1"/>
</dbReference>
<reference evidence="4" key="1">
    <citation type="submission" date="2015-12" db="EMBL/GenBank/DDBJ databases">
        <title>De novo transcriptome assembly of four potential Pierce s Disease insect vectors from Arizona vineyards.</title>
        <authorList>
            <person name="Tassone E.E."/>
        </authorList>
    </citation>
    <scope>NUCLEOTIDE SEQUENCE</scope>
</reference>
<evidence type="ECO:0000313" key="4">
    <source>
        <dbReference type="EMBL" id="JAS27168.1"/>
    </source>
</evidence>
<feature type="non-terminal residue" evidence="4">
    <location>
        <position position="1"/>
    </location>
</feature>
<evidence type="ECO:0000256" key="2">
    <source>
        <dbReference type="SAM" id="MobiDB-lite"/>
    </source>
</evidence>
<dbReference type="PANTHER" id="PTHR11311:SF16">
    <property type="entry name" value="SPONDIN-1"/>
    <property type="match status" value="1"/>
</dbReference>
<dbReference type="AlphaFoldDB" id="A0A1B6DNC2"/>
<keyword evidence="1" id="KW-0130">Cell adhesion</keyword>
<dbReference type="GO" id="GO:0007155">
    <property type="term" value="P:cell adhesion"/>
    <property type="evidence" value="ECO:0007669"/>
    <property type="project" value="UniProtKB-KW"/>
</dbReference>
<dbReference type="SMART" id="SM00209">
    <property type="entry name" value="TSP1"/>
    <property type="match status" value="1"/>
</dbReference>
<dbReference type="PANTHER" id="PTHR11311">
    <property type="entry name" value="SPONDIN"/>
    <property type="match status" value="1"/>
</dbReference>
<dbReference type="GO" id="GO:0031012">
    <property type="term" value="C:extracellular matrix"/>
    <property type="evidence" value="ECO:0007669"/>
    <property type="project" value="TreeGrafter"/>
</dbReference>
<dbReference type="Gene3D" id="2.20.100.10">
    <property type="entry name" value="Thrombospondin type-1 (TSP1) repeat"/>
    <property type="match status" value="1"/>
</dbReference>
<dbReference type="SUPFAM" id="SSF82895">
    <property type="entry name" value="TSP-1 type 1 repeat"/>
    <property type="match status" value="1"/>
</dbReference>
<name>A0A1B6DNC2_9HEMI</name>
<dbReference type="InterPro" id="IPR000884">
    <property type="entry name" value="TSP1_rpt"/>
</dbReference>
<sequence length="131" mass="14925">SGATYISPDQQTVPRENIRRITSTNPADNRSPFYDKSGAPMKPLARLYLARQRLYEKNCGDTSDEYEIQNIEACSVTDWGPWDKCPVTCGIGFRTRQRFYKYPNRAGICKKSLSNRESCYGPTVCEPIITE</sequence>
<proteinExistence type="predicted"/>
<evidence type="ECO:0000256" key="1">
    <source>
        <dbReference type="ARBA" id="ARBA00022889"/>
    </source>
</evidence>
<dbReference type="Pfam" id="PF06468">
    <property type="entry name" value="Spond_N"/>
    <property type="match status" value="1"/>
</dbReference>
<feature type="region of interest" description="Disordered" evidence="2">
    <location>
        <begin position="1"/>
        <end position="38"/>
    </location>
</feature>
<dbReference type="InterPro" id="IPR009465">
    <property type="entry name" value="Spondin_N"/>
</dbReference>
<dbReference type="Pfam" id="PF00090">
    <property type="entry name" value="TSP_1"/>
    <property type="match status" value="1"/>
</dbReference>
<feature type="compositionally biased region" description="Polar residues" evidence="2">
    <location>
        <begin position="1"/>
        <end position="28"/>
    </location>
</feature>
<evidence type="ECO:0000259" key="3">
    <source>
        <dbReference type="PROSITE" id="PS51020"/>
    </source>
</evidence>
<accession>A0A1B6DNC2</accession>